<proteinExistence type="predicted"/>
<evidence type="ECO:0000256" key="2">
    <source>
        <dbReference type="SAM" id="Phobius"/>
    </source>
</evidence>
<sequence length="313" mass="36591">MAEAQSQNEIQNAKDLRDETVSDVPQVVLTQNENVVNEQQFDIDQRNDPEQEIDQNEQRENQPKRTLFIEVSQSTKEPCKNIQIDNIDFNKTTILSVKKALHKYHSLHPRIQDIQLTLNSNENMPPLLDDQLLSSVGDFDKLYAKFCISEINLMYKKLYDTYLSGMFDFIYKYILNYTSIGLFLFWMLLGKSLPQKILLGVLFILHYLFLKEVIPIKFSYNKLTDSKYKPILTFFLSIYPLWDCHNPQHNTVIELPKQDNNDQTQVNDNKEDQKDIKDSSDDSFDDVHAEDQEITPIQNTQANKTNPNSNEEQ</sequence>
<feature type="region of interest" description="Disordered" evidence="1">
    <location>
        <begin position="1"/>
        <end position="64"/>
    </location>
</feature>
<feature type="compositionally biased region" description="Polar residues" evidence="1">
    <location>
        <begin position="28"/>
        <end position="42"/>
    </location>
</feature>
<feature type="transmembrane region" description="Helical" evidence="2">
    <location>
        <begin position="193"/>
        <end position="210"/>
    </location>
</feature>
<dbReference type="RefSeq" id="XP_004184980.1">
    <property type="nucleotide sequence ID" value="XM_004184932.1"/>
</dbReference>
<evidence type="ECO:0000256" key="1">
    <source>
        <dbReference type="SAM" id="MobiDB-lite"/>
    </source>
</evidence>
<dbReference type="GeneID" id="14884563"/>
<keyword evidence="2" id="KW-1133">Transmembrane helix</keyword>
<evidence type="ECO:0000313" key="4">
    <source>
        <dbReference type="Proteomes" id="UP000014680"/>
    </source>
</evidence>
<keyword evidence="2" id="KW-0812">Transmembrane</keyword>
<accession>A0A0A1TWM6</accession>
<dbReference type="OMA" id="SEINLMY"/>
<dbReference type="AlphaFoldDB" id="A0A0A1TWM6"/>
<dbReference type="KEGG" id="eiv:EIN_409330"/>
<evidence type="ECO:0000313" key="3">
    <source>
        <dbReference type="EMBL" id="ELP85634.1"/>
    </source>
</evidence>
<name>A0A0A1TWM6_ENTIV</name>
<keyword evidence="2" id="KW-0472">Membrane</keyword>
<feature type="compositionally biased region" description="Polar residues" evidence="1">
    <location>
        <begin position="295"/>
        <end position="313"/>
    </location>
</feature>
<dbReference type="OrthoDB" id="30189at2759"/>
<feature type="compositionally biased region" description="Basic and acidic residues" evidence="1">
    <location>
        <begin position="268"/>
        <end position="291"/>
    </location>
</feature>
<dbReference type="VEuPathDB" id="AmoebaDB:EIN_409330"/>
<dbReference type="EMBL" id="KB207048">
    <property type="protein sequence ID" value="ELP85634.1"/>
    <property type="molecule type" value="Genomic_DNA"/>
</dbReference>
<gene>
    <name evidence="3" type="ORF">EIN_409330</name>
</gene>
<dbReference type="Proteomes" id="UP000014680">
    <property type="component" value="Unassembled WGS sequence"/>
</dbReference>
<feature type="region of interest" description="Disordered" evidence="1">
    <location>
        <begin position="256"/>
        <end position="313"/>
    </location>
</feature>
<feature type="compositionally biased region" description="Polar residues" evidence="1">
    <location>
        <begin position="1"/>
        <end position="11"/>
    </location>
</feature>
<evidence type="ECO:0008006" key="5">
    <source>
        <dbReference type="Google" id="ProtNLM"/>
    </source>
</evidence>
<keyword evidence="4" id="KW-1185">Reference proteome</keyword>
<feature type="transmembrane region" description="Helical" evidence="2">
    <location>
        <begin position="169"/>
        <end position="187"/>
    </location>
</feature>
<reference evidence="3 4" key="1">
    <citation type="submission" date="2012-10" db="EMBL/GenBank/DDBJ databases">
        <authorList>
            <person name="Zafar N."/>
            <person name="Inman J."/>
            <person name="Hall N."/>
            <person name="Lorenzi H."/>
            <person name="Caler E."/>
        </authorList>
    </citation>
    <scope>NUCLEOTIDE SEQUENCE [LARGE SCALE GENOMIC DNA]</scope>
    <source>
        <strain evidence="3 4">IP1</strain>
    </source>
</reference>
<organism evidence="3 4">
    <name type="scientific">Entamoeba invadens IP1</name>
    <dbReference type="NCBI Taxonomy" id="370355"/>
    <lineage>
        <taxon>Eukaryota</taxon>
        <taxon>Amoebozoa</taxon>
        <taxon>Evosea</taxon>
        <taxon>Archamoebae</taxon>
        <taxon>Mastigamoebida</taxon>
        <taxon>Entamoebidae</taxon>
        <taxon>Entamoeba</taxon>
    </lineage>
</organism>
<protein>
    <recommendedName>
        <fullName evidence="5">Transmembrane protein</fullName>
    </recommendedName>
</protein>